<dbReference type="AlphaFoldDB" id="A0A3N2C6M7"/>
<dbReference type="InterPro" id="IPR016181">
    <property type="entry name" value="Acyl_CoA_acyltransferase"/>
</dbReference>
<keyword evidence="2" id="KW-0012">Acyltransferase</keyword>
<protein>
    <submittedName>
        <fullName evidence="4">Acetyltransferase (GNAT) family protein</fullName>
    </submittedName>
</protein>
<dbReference type="InterPro" id="IPR000182">
    <property type="entry name" value="GNAT_dom"/>
</dbReference>
<organism evidence="4 5">
    <name type="scientific">Plantibacter flavus</name>
    <dbReference type="NCBI Taxonomy" id="150123"/>
    <lineage>
        <taxon>Bacteria</taxon>
        <taxon>Bacillati</taxon>
        <taxon>Actinomycetota</taxon>
        <taxon>Actinomycetes</taxon>
        <taxon>Micrococcales</taxon>
        <taxon>Microbacteriaceae</taxon>
        <taxon>Plantibacter</taxon>
    </lineage>
</organism>
<evidence type="ECO:0000259" key="3">
    <source>
        <dbReference type="PROSITE" id="PS51186"/>
    </source>
</evidence>
<dbReference type="Pfam" id="PF00583">
    <property type="entry name" value="Acetyltransf_1"/>
    <property type="match status" value="1"/>
</dbReference>
<sequence length="152" mass="16707">MTIRISRVAWDDEAGTALRAAQRRELDARYGSDDHEPGTPPTAADITLFLVASDVDDAPLGCGGLRMLGEGSAEIKRMYVVEHARGTGVAIALLRALEDEARRLGLGQLLLETGTEQPDAMRFYEREGYHPIEAFGPYVDEPRSRCYARDLG</sequence>
<accession>A0A3N2C6M7</accession>
<feature type="domain" description="N-acetyltransferase" evidence="3">
    <location>
        <begin position="1"/>
        <end position="152"/>
    </location>
</feature>
<keyword evidence="5" id="KW-1185">Reference proteome</keyword>
<name>A0A3N2C6M7_9MICO</name>
<dbReference type="Gene3D" id="3.40.630.30">
    <property type="match status" value="1"/>
</dbReference>
<evidence type="ECO:0000256" key="1">
    <source>
        <dbReference type="ARBA" id="ARBA00022679"/>
    </source>
</evidence>
<comment type="caution">
    <text evidence="4">The sequence shown here is derived from an EMBL/GenBank/DDBJ whole genome shotgun (WGS) entry which is preliminary data.</text>
</comment>
<dbReference type="EMBL" id="RKHL01000001">
    <property type="protein sequence ID" value="ROR82944.1"/>
    <property type="molecule type" value="Genomic_DNA"/>
</dbReference>
<evidence type="ECO:0000313" key="4">
    <source>
        <dbReference type="EMBL" id="ROR82944.1"/>
    </source>
</evidence>
<reference evidence="4 5" key="1">
    <citation type="submission" date="2018-11" db="EMBL/GenBank/DDBJ databases">
        <title>Sequencing the genomes of 1000 actinobacteria strains.</title>
        <authorList>
            <person name="Klenk H.-P."/>
        </authorList>
    </citation>
    <scope>NUCLEOTIDE SEQUENCE [LARGE SCALE GENOMIC DNA]</scope>
    <source>
        <strain evidence="4 5">DSM 14012</strain>
    </source>
</reference>
<dbReference type="RefSeq" id="WP_085514004.1">
    <property type="nucleotide sequence ID" value="NZ_FXAP01000006.1"/>
</dbReference>
<evidence type="ECO:0000256" key="2">
    <source>
        <dbReference type="ARBA" id="ARBA00023315"/>
    </source>
</evidence>
<proteinExistence type="predicted"/>
<gene>
    <name evidence="4" type="ORF">EDD42_3046</name>
</gene>
<dbReference type="Proteomes" id="UP000266915">
    <property type="component" value="Unassembled WGS sequence"/>
</dbReference>
<keyword evidence="1 4" id="KW-0808">Transferase</keyword>
<dbReference type="PROSITE" id="PS51186">
    <property type="entry name" value="GNAT"/>
    <property type="match status" value="1"/>
</dbReference>
<dbReference type="PANTHER" id="PTHR43877">
    <property type="entry name" value="AMINOALKYLPHOSPHONATE N-ACETYLTRANSFERASE-RELATED-RELATED"/>
    <property type="match status" value="1"/>
</dbReference>
<dbReference type="GO" id="GO:0016747">
    <property type="term" value="F:acyltransferase activity, transferring groups other than amino-acyl groups"/>
    <property type="evidence" value="ECO:0007669"/>
    <property type="project" value="InterPro"/>
</dbReference>
<dbReference type="PANTHER" id="PTHR43877:SF2">
    <property type="entry name" value="AMINOALKYLPHOSPHONATE N-ACETYLTRANSFERASE-RELATED"/>
    <property type="match status" value="1"/>
</dbReference>
<evidence type="ECO:0000313" key="5">
    <source>
        <dbReference type="Proteomes" id="UP000266915"/>
    </source>
</evidence>
<dbReference type="InterPro" id="IPR050832">
    <property type="entry name" value="Bact_Acetyltransf"/>
</dbReference>
<dbReference type="SUPFAM" id="SSF55729">
    <property type="entry name" value="Acyl-CoA N-acyltransferases (Nat)"/>
    <property type="match status" value="1"/>
</dbReference>
<dbReference type="CDD" id="cd04301">
    <property type="entry name" value="NAT_SF"/>
    <property type="match status" value="1"/>
</dbReference>